<sequence>MIFNAPAWLPPLSTPIPDSKLVGDFMMDRDHDLYNWSDDSPAIVCALSGKSYTMREVKSRVSSLSKSLARSLSWSPNRGSPWEKVVGILSYNTIDFLVACWAVHRLGGICLLLHSTSSAAEIETQLSKANCNIMFTCQPLLSTCKKISETRPIAKYLFDLPNEDSKSLDPSSSSKKLAELATEGSSLPDLEGISWSAGQGREQVAFLCPTSGTSGKQKLAQLTHYNVIANVVQTATSESYHKKGRTEIVSGILPMTHSYGLILGHLSAWRGDCVILHPRFDMQAMLASIAQYKIEKLYLVPSIIAALAANPFLFGIYDVSSIRGVVTGSAPFGPQLAESLKAVQPNWQVLPGYGLTETGVIISCSSPHSIALGSAGCLLPTVQARLIREDGTEVDSYMESGELLLRSPSIMKGYLGDEAANKLTFDDEDWLRTGDVAAFNVDSEGVEHLFIVDRKKDIMKVKGIQVAPAEIEAELLSHAAVDEAAVIAVTDEDVGERPFAFIVRSKKAQAELEEKALLQDIKGHVEKTLSEPYWLRKNMRFVDGIPKSHNGKALKYKLVEMLPSVIG</sequence>
<reference evidence="3 4" key="1">
    <citation type="submission" date="2024-09" db="EMBL/GenBank/DDBJ databases">
        <title>Rethinking Asexuality: The Enigmatic Case of Functional Sexual Genes in Lepraria (Stereocaulaceae).</title>
        <authorList>
            <person name="Doellman M."/>
            <person name="Sun Y."/>
            <person name="Barcenas-Pena A."/>
            <person name="Lumbsch H.T."/>
            <person name="Grewe F."/>
        </authorList>
    </citation>
    <scope>NUCLEOTIDE SEQUENCE [LARGE SCALE GENOMIC DNA]</scope>
    <source>
        <strain evidence="3 4">Grewe 0041</strain>
    </source>
</reference>
<feature type="domain" description="AMP-binding enzyme C-terminal" evidence="2">
    <location>
        <begin position="470"/>
        <end position="552"/>
    </location>
</feature>
<dbReference type="PANTHER" id="PTHR24096:SF422">
    <property type="entry name" value="BCDNA.GH02901"/>
    <property type="match status" value="1"/>
</dbReference>
<name>A0ABR4AP70_9LECA</name>
<feature type="domain" description="AMP-dependent synthetase/ligase" evidence="1">
    <location>
        <begin position="39"/>
        <end position="415"/>
    </location>
</feature>
<dbReference type="Gene3D" id="3.40.50.12780">
    <property type="entry name" value="N-terminal domain of ligase-like"/>
    <property type="match status" value="1"/>
</dbReference>
<dbReference type="Proteomes" id="UP001590951">
    <property type="component" value="Unassembled WGS sequence"/>
</dbReference>
<accession>A0ABR4AP70</accession>
<dbReference type="InterPro" id="IPR042099">
    <property type="entry name" value="ANL_N_sf"/>
</dbReference>
<dbReference type="Pfam" id="PF13193">
    <property type="entry name" value="AMP-binding_C"/>
    <property type="match status" value="1"/>
</dbReference>
<dbReference type="Pfam" id="PF00501">
    <property type="entry name" value="AMP-binding"/>
    <property type="match status" value="1"/>
</dbReference>
<keyword evidence="4" id="KW-1185">Reference proteome</keyword>
<protein>
    <submittedName>
        <fullName evidence="3">Uncharacterized protein</fullName>
    </submittedName>
</protein>
<comment type="caution">
    <text evidence="3">The sequence shown here is derived from an EMBL/GenBank/DDBJ whole genome shotgun (WGS) entry which is preliminary data.</text>
</comment>
<dbReference type="InterPro" id="IPR045851">
    <property type="entry name" value="AMP-bd_C_sf"/>
</dbReference>
<evidence type="ECO:0000259" key="2">
    <source>
        <dbReference type="Pfam" id="PF13193"/>
    </source>
</evidence>
<dbReference type="Gene3D" id="3.30.300.30">
    <property type="match status" value="1"/>
</dbReference>
<dbReference type="InterPro" id="IPR025110">
    <property type="entry name" value="AMP-bd_C"/>
</dbReference>
<evidence type="ECO:0000259" key="1">
    <source>
        <dbReference type="Pfam" id="PF00501"/>
    </source>
</evidence>
<gene>
    <name evidence="3" type="ORF">ABVK25_011814</name>
</gene>
<dbReference type="InterPro" id="IPR000873">
    <property type="entry name" value="AMP-dep_synth/lig_dom"/>
</dbReference>
<evidence type="ECO:0000313" key="4">
    <source>
        <dbReference type="Proteomes" id="UP001590951"/>
    </source>
</evidence>
<dbReference type="EMBL" id="JBHFEH010000118">
    <property type="protein sequence ID" value="KAL2046502.1"/>
    <property type="molecule type" value="Genomic_DNA"/>
</dbReference>
<proteinExistence type="predicted"/>
<organism evidence="3 4">
    <name type="scientific">Lepraria finkii</name>
    <dbReference type="NCBI Taxonomy" id="1340010"/>
    <lineage>
        <taxon>Eukaryota</taxon>
        <taxon>Fungi</taxon>
        <taxon>Dikarya</taxon>
        <taxon>Ascomycota</taxon>
        <taxon>Pezizomycotina</taxon>
        <taxon>Lecanoromycetes</taxon>
        <taxon>OSLEUM clade</taxon>
        <taxon>Lecanoromycetidae</taxon>
        <taxon>Lecanorales</taxon>
        <taxon>Lecanorineae</taxon>
        <taxon>Stereocaulaceae</taxon>
        <taxon>Lepraria</taxon>
    </lineage>
</organism>
<dbReference type="PANTHER" id="PTHR24096">
    <property type="entry name" value="LONG-CHAIN-FATTY-ACID--COA LIGASE"/>
    <property type="match status" value="1"/>
</dbReference>
<evidence type="ECO:0000313" key="3">
    <source>
        <dbReference type="EMBL" id="KAL2046502.1"/>
    </source>
</evidence>
<dbReference type="SUPFAM" id="SSF56801">
    <property type="entry name" value="Acetyl-CoA synthetase-like"/>
    <property type="match status" value="1"/>
</dbReference>